<evidence type="ECO:0000313" key="2">
    <source>
        <dbReference type="EMBL" id="RCX19769.1"/>
    </source>
</evidence>
<keyword evidence="3" id="KW-1185">Reference proteome</keyword>
<feature type="region of interest" description="Disordered" evidence="1">
    <location>
        <begin position="84"/>
        <end position="121"/>
    </location>
</feature>
<reference evidence="2 3" key="1">
    <citation type="submission" date="2018-07" db="EMBL/GenBank/DDBJ databases">
        <title>Genomic Encyclopedia of Type Strains, Phase III (KMG-III): the genomes of soil and plant-associated and newly described type strains.</title>
        <authorList>
            <person name="Whitman W."/>
        </authorList>
    </citation>
    <scope>NUCLEOTIDE SEQUENCE [LARGE SCALE GENOMIC DNA]</scope>
    <source>
        <strain evidence="2 3">CECT 8333</strain>
    </source>
</reference>
<accession>A0A369BDY6</accession>
<dbReference type="AlphaFoldDB" id="A0A369BDY6"/>
<dbReference type="Proteomes" id="UP000253090">
    <property type="component" value="Unassembled WGS sequence"/>
</dbReference>
<evidence type="ECO:0000256" key="1">
    <source>
        <dbReference type="SAM" id="MobiDB-lite"/>
    </source>
</evidence>
<dbReference type="InterPro" id="IPR058705">
    <property type="entry name" value="A_ENA"/>
</dbReference>
<feature type="compositionally biased region" description="Acidic residues" evidence="1">
    <location>
        <begin position="89"/>
        <end position="104"/>
    </location>
</feature>
<organism evidence="2 3">
    <name type="scientific">Fontibacillus phaseoli</name>
    <dbReference type="NCBI Taxonomy" id="1416533"/>
    <lineage>
        <taxon>Bacteria</taxon>
        <taxon>Bacillati</taxon>
        <taxon>Bacillota</taxon>
        <taxon>Bacilli</taxon>
        <taxon>Bacillales</taxon>
        <taxon>Paenibacillaceae</taxon>
        <taxon>Fontibacillus</taxon>
    </lineage>
</organism>
<dbReference type="OrthoDB" id="2664174at2"/>
<dbReference type="EMBL" id="QPJW01000004">
    <property type="protein sequence ID" value="RCX19769.1"/>
    <property type="molecule type" value="Genomic_DNA"/>
</dbReference>
<gene>
    <name evidence="2" type="ORF">DFP94_104224</name>
</gene>
<protein>
    <recommendedName>
        <fullName evidence="4">Restriction endonuclease subunit S</fullName>
    </recommendedName>
</protein>
<dbReference type="RefSeq" id="WP_114497014.1">
    <property type="nucleotide sequence ID" value="NZ_QPJW01000004.1"/>
</dbReference>
<comment type="caution">
    <text evidence="2">The sequence shown here is derived from an EMBL/GenBank/DDBJ whole genome shotgun (WGS) entry which is preliminary data.</text>
</comment>
<feature type="compositionally biased region" description="Low complexity" evidence="1">
    <location>
        <begin position="111"/>
        <end position="121"/>
    </location>
</feature>
<evidence type="ECO:0008006" key="4">
    <source>
        <dbReference type="Google" id="ProtNLM"/>
    </source>
</evidence>
<evidence type="ECO:0000313" key="3">
    <source>
        <dbReference type="Proteomes" id="UP000253090"/>
    </source>
</evidence>
<name>A0A369BDY6_9BACL</name>
<dbReference type="Pfam" id="PF26595">
    <property type="entry name" value="A_ENA"/>
    <property type="match status" value="1"/>
</dbReference>
<sequence length="121" mass="13208">MSREQAYLQILDAASKIQWNVAMILEAKAVEAEKVRNWILNHVHAGSFENHEKQLSDPLDVHEQLVEVVEGLTKLQNGLCSNLKTVLPPEEDDSGGEGDGDGDGDFGGLFNGSFDLGDSEK</sequence>
<proteinExistence type="predicted"/>